<gene>
    <name evidence="1" type="ORF">MAGMO_0444</name>
</gene>
<protein>
    <submittedName>
        <fullName evidence="1">Uncharacterized protein</fullName>
    </submittedName>
</protein>
<name>A0A1S7LCP3_MAGMO</name>
<organism evidence="1">
    <name type="scientific">Magnetococcus massalia (strain MO-1)</name>
    <dbReference type="NCBI Taxonomy" id="451514"/>
    <lineage>
        <taxon>Bacteria</taxon>
        <taxon>Pseudomonadati</taxon>
        <taxon>Pseudomonadota</taxon>
        <taxon>Magnetococcia</taxon>
        <taxon>Magnetococcales</taxon>
        <taxon>Magnetococcaceae</taxon>
        <taxon>Magnetococcus</taxon>
    </lineage>
</organism>
<evidence type="ECO:0000313" key="1">
    <source>
        <dbReference type="EMBL" id="CRH04655.1"/>
    </source>
</evidence>
<accession>A0A1S7LCP3</accession>
<dbReference type="EMBL" id="LO017727">
    <property type="protein sequence ID" value="CRH04655.1"/>
    <property type="molecule type" value="Genomic_DNA"/>
</dbReference>
<proteinExistence type="predicted"/>
<dbReference type="AlphaFoldDB" id="A0A1S7LCP3"/>
<reference evidence="1" key="1">
    <citation type="submission" date="2015-04" db="EMBL/GenBank/DDBJ databases">
        <authorList>
            <person name="Syromyatnikov M.Y."/>
            <person name="Popov V.N."/>
        </authorList>
    </citation>
    <scope>NUCLEOTIDE SEQUENCE</scope>
    <source>
        <strain evidence="1">MO-1</strain>
    </source>
</reference>
<sequence length="69" mass="7463">MGISEKTEALQLMGRASTMQPSMGEECSSTVADAVDPAHCNQPKRLAMDTVLTESEIQRLIKILSPSMP</sequence>